<reference evidence="1" key="1">
    <citation type="submission" date="2014-09" db="EMBL/GenBank/DDBJ databases">
        <authorList>
            <person name="Probst J Alexander"/>
        </authorList>
    </citation>
    <scope>NUCLEOTIDE SEQUENCE</scope>
</reference>
<proteinExistence type="predicted"/>
<accession>A0A098EDF2</accession>
<organism evidence="1">
    <name type="scientific">groundwater metagenome</name>
    <dbReference type="NCBI Taxonomy" id="717931"/>
    <lineage>
        <taxon>unclassified sequences</taxon>
        <taxon>metagenomes</taxon>
        <taxon>ecological metagenomes</taxon>
    </lineage>
</organism>
<dbReference type="EMBL" id="CCXY01000457">
    <property type="protein sequence ID" value="CEG14012.1"/>
    <property type="molecule type" value="Genomic_DNA"/>
</dbReference>
<protein>
    <submittedName>
        <fullName evidence="1">Uncharacterized protein</fullName>
    </submittedName>
</protein>
<gene>
    <name evidence="1" type="ORF">MSIBF_A90001</name>
</gene>
<sequence>MTLESEQRLLSSSTEYNVKKDYEKINKIISTAFIFIFFSLDLSDVQ</sequence>
<dbReference type="AlphaFoldDB" id="A0A098EDF2"/>
<evidence type="ECO:0000313" key="1">
    <source>
        <dbReference type="EMBL" id="CEG14012.1"/>
    </source>
</evidence>
<name>A0A098EDF2_9ZZZZ</name>